<keyword evidence="2" id="KW-1185">Reference proteome</keyword>
<evidence type="ECO:0000313" key="1">
    <source>
        <dbReference type="EMBL" id="BDI32397.1"/>
    </source>
</evidence>
<accession>A0A402CX66</accession>
<dbReference type="Proteomes" id="UP000287394">
    <property type="component" value="Chromosome"/>
</dbReference>
<protein>
    <submittedName>
        <fullName evidence="1">Uncharacterized protein</fullName>
    </submittedName>
</protein>
<reference evidence="1 2" key="1">
    <citation type="journal article" date="2019" name="Int. J. Syst. Evol. Microbiol.">
        <title>Capsulimonas corticalis gen. nov., sp. nov., an aerobic capsulated bacterium, of a novel bacterial order, Capsulimonadales ord. nov., of the class Armatimonadia of the phylum Armatimonadetes.</title>
        <authorList>
            <person name="Li J."/>
            <person name="Kudo C."/>
            <person name="Tonouchi A."/>
        </authorList>
    </citation>
    <scope>NUCLEOTIDE SEQUENCE [LARGE SCALE GENOMIC DNA]</scope>
    <source>
        <strain evidence="1 2">AX-7</strain>
    </source>
</reference>
<gene>
    <name evidence="1" type="ORF">CCAX7_44480</name>
</gene>
<proteinExistence type="predicted"/>
<sequence length="107" mass="12165">MNNPANIFTFDWDAEISTETRDRIFDKIVGAADKWRLHMPAVLFFESIGPMSYLGSQAMIHFSPFLAMLFPGGLADVQKCSKLMQDPKNLKMLVDRIVEAEDAARKR</sequence>
<name>A0A402CX66_9BACT</name>
<dbReference type="RefSeq" id="WP_119321922.1">
    <property type="nucleotide sequence ID" value="NZ_AP025739.1"/>
</dbReference>
<dbReference type="KEGG" id="ccot:CCAX7_44480"/>
<evidence type="ECO:0000313" key="2">
    <source>
        <dbReference type="Proteomes" id="UP000287394"/>
    </source>
</evidence>
<dbReference type="EMBL" id="AP025739">
    <property type="protein sequence ID" value="BDI32397.1"/>
    <property type="molecule type" value="Genomic_DNA"/>
</dbReference>
<dbReference type="OrthoDB" id="289760at2"/>
<organism evidence="1 2">
    <name type="scientific">Capsulimonas corticalis</name>
    <dbReference type="NCBI Taxonomy" id="2219043"/>
    <lineage>
        <taxon>Bacteria</taxon>
        <taxon>Bacillati</taxon>
        <taxon>Armatimonadota</taxon>
        <taxon>Armatimonadia</taxon>
        <taxon>Capsulimonadales</taxon>
        <taxon>Capsulimonadaceae</taxon>
        <taxon>Capsulimonas</taxon>
    </lineage>
</organism>
<dbReference type="AlphaFoldDB" id="A0A402CX66"/>